<reference evidence="1 2" key="1">
    <citation type="submission" date="2019-08" db="EMBL/GenBank/DDBJ databases">
        <title>Five species of Acinetobacter isolated from floral nectar and animal pollinators.</title>
        <authorList>
            <person name="Hendry T.A."/>
        </authorList>
    </citation>
    <scope>NUCLEOTIDE SEQUENCE [LARGE SCALE GENOMIC DNA]</scope>
    <source>
        <strain evidence="1 2">MD18.27</strain>
    </source>
</reference>
<organism evidence="1 2">
    <name type="scientific">Acinetobacter pollinis</name>
    <dbReference type="NCBI Taxonomy" id="2605270"/>
    <lineage>
        <taxon>Bacteria</taxon>
        <taxon>Pseudomonadati</taxon>
        <taxon>Pseudomonadota</taxon>
        <taxon>Gammaproteobacteria</taxon>
        <taxon>Moraxellales</taxon>
        <taxon>Moraxellaceae</taxon>
        <taxon>Acinetobacter</taxon>
    </lineage>
</organism>
<gene>
    <name evidence="1" type="ORF">I2F25_01780</name>
</gene>
<comment type="caution">
    <text evidence="1">The sequence shown here is derived from an EMBL/GenBank/DDBJ whole genome shotgun (WGS) entry which is preliminary data.</text>
</comment>
<sequence>MQKYQTFLTEHISKQTSSIESYIVDGIKVWLKKASIRHPWWIYLPLLWLSKFLNLQILTPVPNYGGRKSILCEMKRIRELHHIGISVPEILAETHDGVLIQDISYTDQGLMQLDEALGHQESLNDRIILLRKAIIEIKKIHAKESYLSEAFARNILVDSQFNISFIDFETDPGYFLDLQTCQARDWLCLIFSTAFRFNHNDESEAITNLLKTELASESKVIKQLSTVGIRFKWLNKIGIDKLGRDGKRMKSALDLLEALSH</sequence>
<keyword evidence="2" id="KW-1185">Reference proteome</keyword>
<proteinExistence type="predicted"/>
<accession>A0ABU6DPK4</accession>
<evidence type="ECO:0000313" key="2">
    <source>
        <dbReference type="Proteomes" id="UP001339883"/>
    </source>
</evidence>
<evidence type="ECO:0008006" key="3">
    <source>
        <dbReference type="Google" id="ProtNLM"/>
    </source>
</evidence>
<name>A0ABU6DPK4_9GAMM</name>
<dbReference type="RefSeq" id="WP_325774406.1">
    <property type="nucleotide sequence ID" value="NZ_VTDN01000001.1"/>
</dbReference>
<protein>
    <recommendedName>
        <fullName evidence="3">Serine/threonine protein kinase</fullName>
    </recommendedName>
</protein>
<dbReference type="EMBL" id="VTDN01000001">
    <property type="protein sequence ID" value="MEB5475797.1"/>
    <property type="molecule type" value="Genomic_DNA"/>
</dbReference>
<dbReference type="Proteomes" id="UP001339883">
    <property type="component" value="Unassembled WGS sequence"/>
</dbReference>
<evidence type="ECO:0000313" key="1">
    <source>
        <dbReference type="EMBL" id="MEB5475797.1"/>
    </source>
</evidence>